<dbReference type="EMBL" id="CM012437">
    <property type="protein sequence ID" value="RVE75938.1"/>
    <property type="molecule type" value="Genomic_DNA"/>
</dbReference>
<dbReference type="CDD" id="cd14993">
    <property type="entry name" value="7tmA_CCKR-like"/>
    <property type="match status" value="1"/>
</dbReference>
<evidence type="ECO:0000259" key="10">
    <source>
        <dbReference type="PROSITE" id="PS50262"/>
    </source>
</evidence>
<comment type="similarity">
    <text evidence="8">Belongs to the G-protein coupled receptor 1 family.</text>
</comment>
<dbReference type="PROSITE" id="PS50262">
    <property type="entry name" value="G_PROTEIN_RECEP_F1_2"/>
    <property type="match status" value="1"/>
</dbReference>
<dbReference type="Proteomes" id="UP000283210">
    <property type="component" value="Chromosome 1"/>
</dbReference>
<keyword evidence="3 9" id="KW-1133">Transmembrane helix</keyword>
<dbReference type="InterPro" id="IPR000276">
    <property type="entry name" value="GPCR_Rhodpsn"/>
</dbReference>
<evidence type="ECO:0000256" key="2">
    <source>
        <dbReference type="ARBA" id="ARBA00022692"/>
    </source>
</evidence>
<feature type="transmembrane region" description="Helical" evidence="9">
    <location>
        <begin position="202"/>
        <end position="222"/>
    </location>
</feature>
<dbReference type="GO" id="GO:0005886">
    <property type="term" value="C:plasma membrane"/>
    <property type="evidence" value="ECO:0007669"/>
    <property type="project" value="TreeGrafter"/>
</dbReference>
<dbReference type="PRINTS" id="PR00237">
    <property type="entry name" value="GPCRRHODOPSN"/>
</dbReference>
<dbReference type="Gene3D" id="1.20.1070.10">
    <property type="entry name" value="Rhodopsin 7-helix transmembrane proteins"/>
    <property type="match status" value="1"/>
</dbReference>
<comment type="subcellular location">
    <subcellularLocation>
        <location evidence="1">Membrane</location>
        <topology evidence="1">Multi-pass membrane protein</topology>
    </subcellularLocation>
</comment>
<evidence type="ECO:0000256" key="5">
    <source>
        <dbReference type="ARBA" id="ARBA00023136"/>
    </source>
</evidence>
<keyword evidence="4 8" id="KW-0297">G-protein coupled receptor</keyword>
<reference evidence="11 12" key="2">
    <citation type="submission" date="2019-01" db="EMBL/GenBank/DDBJ databases">
        <title>A chromosome length genome reference of the Java medaka (oryzias javanicus).</title>
        <authorList>
            <person name="Herpin A."/>
            <person name="Takehana Y."/>
            <person name="Naruse K."/>
            <person name="Ansai S."/>
            <person name="Kawaguchi M."/>
        </authorList>
    </citation>
    <scope>NUCLEOTIDE SEQUENCE [LARGE SCALE GENOMIC DNA]</scope>
    <source>
        <strain evidence="11">RS831</strain>
        <tissue evidence="11">Whole body</tissue>
    </source>
</reference>
<feature type="transmembrane region" description="Helical" evidence="9">
    <location>
        <begin position="242"/>
        <end position="260"/>
    </location>
</feature>
<keyword evidence="12" id="KW-1185">Reference proteome</keyword>
<sequence>MHLQDLMVSLRWTERVKSKGAMKRQEVSLLMSCGGLSEFKSGVTCLIRNKALDRSTVQPSFSSWLQERLNHTSSLHSGLIWMPTFSSPSVSLHHPAPSSLPSSLVPYSSLIAFPLISTTSSSTQWEPATSFVPLTLSNISSSELTDLENMLLWTLHEPNTIALTTMYCLSFILGFIGNLMSLRVLTSRRSRRLAAVSATRSLLVNLAVCDLAVVCVCMPITLGNQIYTSWVYGDLLCRAVPFTQAVSVSASVLTLTVISVNRYYSVRSPLRARSMFTRRRILVTVGVVWTISSVMCAPIAVMNRRREISFETFTILVCQEEWPQHRLKQGYSVLLFVMLYCLPVTFNLTIGFLTGRRLWGGKKSTFADLDPRSQALHTSRLKTRQKIAKMVVCLVLLFAISWLPLYLVDLWIDCEPKPSSWLLQTRPFAQWLGLTNSSLNPICYCFIGDLYRSAKVIRTRYYQKVASLFSTSSFSGSAAVASPAAKITDSKVTSVDRHHISETMGASVSKVTIPRLLSLARGQRLGQKVRDCSDSRAGSDPSISDWCQSSPSVCENSMFPYQHSTEKADFLPARRHSTNELAVSLHLRIESVEIDLLPLRRHSGGRIYSLPADKRDIITIGGDMFCNIGRNYSLKEDRDDDSTNMTHL</sequence>
<dbReference type="OrthoDB" id="10037617at2759"/>
<proteinExistence type="inferred from homology"/>
<feature type="transmembrane region" description="Helical" evidence="9">
    <location>
        <begin position="387"/>
        <end position="408"/>
    </location>
</feature>
<dbReference type="Pfam" id="PF00001">
    <property type="entry name" value="7tm_1"/>
    <property type="match status" value="1"/>
</dbReference>
<accession>A0A437DLM0</accession>
<feature type="domain" description="G-protein coupled receptors family 1 profile" evidence="10">
    <location>
        <begin position="177"/>
        <end position="444"/>
    </location>
</feature>
<evidence type="ECO:0000256" key="6">
    <source>
        <dbReference type="ARBA" id="ARBA00023170"/>
    </source>
</evidence>
<feature type="transmembrane region" description="Helical" evidence="9">
    <location>
        <begin position="281"/>
        <end position="301"/>
    </location>
</feature>
<evidence type="ECO:0000313" key="12">
    <source>
        <dbReference type="Proteomes" id="UP000283210"/>
    </source>
</evidence>
<evidence type="ECO:0000256" key="8">
    <source>
        <dbReference type="RuleBase" id="RU000688"/>
    </source>
</evidence>
<dbReference type="SUPFAM" id="SSF81321">
    <property type="entry name" value="Family A G protein-coupled receptor-like"/>
    <property type="match status" value="1"/>
</dbReference>
<organism evidence="11 12">
    <name type="scientific">Oryzias javanicus</name>
    <name type="common">Javanese ricefish</name>
    <name type="synonym">Aplocheilus javanicus</name>
    <dbReference type="NCBI Taxonomy" id="123683"/>
    <lineage>
        <taxon>Eukaryota</taxon>
        <taxon>Metazoa</taxon>
        <taxon>Chordata</taxon>
        <taxon>Craniata</taxon>
        <taxon>Vertebrata</taxon>
        <taxon>Euteleostomi</taxon>
        <taxon>Actinopterygii</taxon>
        <taxon>Neopterygii</taxon>
        <taxon>Teleostei</taxon>
        <taxon>Neoteleostei</taxon>
        <taxon>Acanthomorphata</taxon>
        <taxon>Ovalentaria</taxon>
        <taxon>Atherinomorphae</taxon>
        <taxon>Beloniformes</taxon>
        <taxon>Adrianichthyidae</taxon>
        <taxon>Oryziinae</taxon>
        <taxon>Oryzias</taxon>
    </lineage>
</organism>
<dbReference type="PANTHER" id="PTHR45695">
    <property type="entry name" value="LEUCOKININ RECEPTOR-RELATED"/>
    <property type="match status" value="1"/>
</dbReference>
<keyword evidence="7 8" id="KW-0807">Transducer</keyword>
<evidence type="ECO:0000256" key="7">
    <source>
        <dbReference type="ARBA" id="ARBA00023224"/>
    </source>
</evidence>
<dbReference type="GO" id="GO:0004930">
    <property type="term" value="F:G protein-coupled receptor activity"/>
    <property type="evidence" value="ECO:0007669"/>
    <property type="project" value="UniProtKB-KW"/>
</dbReference>
<dbReference type="AlphaFoldDB" id="A0A437DLM0"/>
<evidence type="ECO:0000256" key="4">
    <source>
        <dbReference type="ARBA" id="ARBA00023040"/>
    </source>
</evidence>
<dbReference type="PROSITE" id="PS00237">
    <property type="entry name" value="G_PROTEIN_RECEP_F1_1"/>
    <property type="match status" value="1"/>
</dbReference>
<evidence type="ECO:0000256" key="3">
    <source>
        <dbReference type="ARBA" id="ARBA00022989"/>
    </source>
</evidence>
<reference evidence="11 12" key="1">
    <citation type="submission" date="2018-11" db="EMBL/GenBank/DDBJ databases">
        <authorList>
            <person name="Lopez-Roques C."/>
            <person name="Donnadieu C."/>
            <person name="Bouchez O."/>
            <person name="Klopp C."/>
            <person name="Cabau C."/>
            <person name="Zahm M."/>
        </authorList>
    </citation>
    <scope>NUCLEOTIDE SEQUENCE [LARGE SCALE GENOMIC DNA]</scope>
    <source>
        <strain evidence="11">RS831</strain>
        <tissue evidence="11">Whole body</tissue>
    </source>
</reference>
<evidence type="ECO:0000256" key="1">
    <source>
        <dbReference type="ARBA" id="ARBA00004141"/>
    </source>
</evidence>
<gene>
    <name evidence="11" type="ORF">OJAV_G00003740</name>
</gene>
<protein>
    <recommendedName>
        <fullName evidence="10">G-protein coupled receptors family 1 profile domain-containing protein</fullName>
    </recommendedName>
</protein>
<feature type="transmembrane region" description="Helical" evidence="9">
    <location>
        <begin position="160"/>
        <end position="181"/>
    </location>
</feature>
<dbReference type="InterPro" id="IPR017452">
    <property type="entry name" value="GPCR_Rhodpsn_7TM"/>
</dbReference>
<name>A0A437DLM0_ORYJA</name>
<keyword evidence="2 8" id="KW-0812">Transmembrane</keyword>
<keyword evidence="6 8" id="KW-0675">Receptor</keyword>
<evidence type="ECO:0000313" key="11">
    <source>
        <dbReference type="EMBL" id="RVE75938.1"/>
    </source>
</evidence>
<evidence type="ECO:0000256" key="9">
    <source>
        <dbReference type="SAM" id="Phobius"/>
    </source>
</evidence>
<feature type="transmembrane region" description="Helical" evidence="9">
    <location>
        <begin position="331"/>
        <end position="353"/>
    </location>
</feature>
<keyword evidence="5 9" id="KW-0472">Membrane</keyword>
<dbReference type="PANTHER" id="PTHR45695:SF36">
    <property type="entry name" value="G-PROTEIN COUPLED RECEPTORS FAMILY 1 PROFILE DOMAIN-CONTAINING PROTEIN"/>
    <property type="match status" value="1"/>
</dbReference>